<name>E1YK46_9BACT</name>
<organism evidence="1">
    <name type="scientific">uncultured Desulfobacterium sp</name>
    <dbReference type="NCBI Taxonomy" id="201089"/>
    <lineage>
        <taxon>Bacteria</taxon>
        <taxon>Pseudomonadati</taxon>
        <taxon>Thermodesulfobacteriota</taxon>
        <taxon>Desulfobacteria</taxon>
        <taxon>Desulfobacterales</taxon>
        <taxon>Desulfobacteriaceae</taxon>
        <taxon>Desulfobacterium</taxon>
        <taxon>environmental samples</taxon>
    </lineage>
</organism>
<dbReference type="EMBL" id="FR695877">
    <property type="protein sequence ID" value="CBX31650.1"/>
    <property type="molecule type" value="Genomic_DNA"/>
</dbReference>
<evidence type="ECO:0000313" key="1">
    <source>
        <dbReference type="EMBL" id="CBX31650.1"/>
    </source>
</evidence>
<accession>E1YK46</accession>
<dbReference type="AlphaFoldDB" id="E1YK46"/>
<gene>
    <name evidence="1" type="ORF">N47_E51620</name>
</gene>
<reference evidence="1" key="1">
    <citation type="journal article" date="2011" name="Environ. Microbiol.">
        <title>Genomic insights into the metabolic potential of the polycyclic aromatic hydrocarbon degrading sulfate-reducing Deltaproteobacterium N47.</title>
        <authorList>
            <person name="Bergmann F."/>
            <person name="Selesi D."/>
            <person name="Weinmaier T."/>
            <person name="Tischler P."/>
            <person name="Rattei T."/>
            <person name="Meckenstock R.U."/>
        </authorList>
    </citation>
    <scope>NUCLEOTIDE SEQUENCE</scope>
</reference>
<proteinExistence type="predicted"/>
<protein>
    <submittedName>
        <fullName evidence="1">Uncharacterized protein</fullName>
    </submittedName>
</protein>
<sequence length="180" mass="21549">MRNYLFYTKLPVQPADVAVVLYGDEAENRENEAVRLIKNKLASNIYYPLYNRSYSVSSNNKIEEKSDTLLSIAGFNYLRKDQAIKHYENTHIELLVAKDYIRRNHFKKIIFVSSSYHMRRIKLISEELFDENVELYYSSPEQYIKGLGWLINRREIKFVFSEYAKIAWFLFYRSFMPIPI</sequence>